<comment type="caution">
    <text evidence="1">The sequence shown here is derived from an EMBL/GenBank/DDBJ whole genome shotgun (WGS) entry which is preliminary data.</text>
</comment>
<protein>
    <submittedName>
        <fullName evidence="1">Uncharacterized protein</fullName>
    </submittedName>
</protein>
<dbReference type="EMBL" id="JAUTXU010000559">
    <property type="protein sequence ID" value="KAK3678640.1"/>
    <property type="molecule type" value="Genomic_DNA"/>
</dbReference>
<evidence type="ECO:0000313" key="1">
    <source>
        <dbReference type="EMBL" id="KAK3678640.1"/>
    </source>
</evidence>
<accession>A0ACC3M8K7</accession>
<reference evidence="1" key="1">
    <citation type="submission" date="2023-07" db="EMBL/GenBank/DDBJ databases">
        <title>Black Yeasts Isolated from many extreme environments.</title>
        <authorList>
            <person name="Coleine C."/>
            <person name="Stajich J.E."/>
            <person name="Selbmann L."/>
        </authorList>
    </citation>
    <scope>NUCLEOTIDE SEQUENCE</scope>
    <source>
        <strain evidence="1">CCFEE 5714</strain>
    </source>
</reference>
<gene>
    <name evidence="1" type="ORF">LTR37_021486</name>
</gene>
<dbReference type="Proteomes" id="UP001281147">
    <property type="component" value="Unassembled WGS sequence"/>
</dbReference>
<proteinExistence type="predicted"/>
<organism evidence="1 2">
    <name type="scientific">Vermiconidia calcicola</name>
    <dbReference type="NCBI Taxonomy" id="1690605"/>
    <lineage>
        <taxon>Eukaryota</taxon>
        <taxon>Fungi</taxon>
        <taxon>Dikarya</taxon>
        <taxon>Ascomycota</taxon>
        <taxon>Pezizomycotina</taxon>
        <taxon>Dothideomycetes</taxon>
        <taxon>Dothideomycetidae</taxon>
        <taxon>Mycosphaerellales</taxon>
        <taxon>Extremaceae</taxon>
        <taxon>Vermiconidia</taxon>
    </lineage>
</organism>
<sequence>MGAYMNAIALVYDLFLIVFLAFPPLADVNADSFNWGPVIFIGTNFIALIYYFTMGRRQYRDPSKDVVG</sequence>
<name>A0ACC3M8K7_9PEZI</name>
<evidence type="ECO:0000313" key="2">
    <source>
        <dbReference type="Proteomes" id="UP001281147"/>
    </source>
</evidence>
<keyword evidence="2" id="KW-1185">Reference proteome</keyword>